<evidence type="ECO:0000313" key="2">
    <source>
        <dbReference type="EMBL" id="OGF41816.1"/>
    </source>
</evidence>
<reference evidence="2 3" key="1">
    <citation type="journal article" date="2016" name="Nat. Commun.">
        <title>Thousands of microbial genomes shed light on interconnected biogeochemical processes in an aquifer system.</title>
        <authorList>
            <person name="Anantharaman K."/>
            <person name="Brown C.T."/>
            <person name="Hug L.A."/>
            <person name="Sharon I."/>
            <person name="Castelle C.J."/>
            <person name="Probst A.J."/>
            <person name="Thomas B.C."/>
            <person name="Singh A."/>
            <person name="Wilkins M.J."/>
            <person name="Karaoz U."/>
            <person name="Brodie E.L."/>
            <person name="Williams K.H."/>
            <person name="Hubbard S.S."/>
            <person name="Banfield J.F."/>
        </authorList>
    </citation>
    <scope>NUCLEOTIDE SEQUENCE [LARGE SCALE GENOMIC DNA]</scope>
</reference>
<gene>
    <name evidence="2" type="ORF">A2531_05300</name>
</gene>
<sequence length="191" mass="22995">MIKLFKKIYYYFFIKKIIKKNVTYNRNKNDDRYILEEIIFPFILTNYNPQKILDIGREDYEIFYNEFFKNRELWTIDIDPKRREFGAKNHITDNVVNLEKYFKNNTFDFILFNGVYGWGLNKEKDVQDAFNAIFNILKKGGILVFGWNDEVVPFSKINGLLKLEPFYLKPLRGTSFTCNNGAHHYNFFIKN</sequence>
<dbReference type="AlphaFoldDB" id="A0A1F5TS60"/>
<organism evidence="2 3">
    <name type="scientific">Candidatus Falkowbacteria bacterium RIFOXYD2_FULL_34_120</name>
    <dbReference type="NCBI Taxonomy" id="1798007"/>
    <lineage>
        <taxon>Bacteria</taxon>
        <taxon>Candidatus Falkowiibacteriota</taxon>
    </lineage>
</organism>
<proteinExistence type="predicted"/>
<evidence type="ECO:0000259" key="1">
    <source>
        <dbReference type="Pfam" id="PF08241"/>
    </source>
</evidence>
<dbReference type="Proteomes" id="UP000177579">
    <property type="component" value="Unassembled WGS sequence"/>
</dbReference>
<dbReference type="GO" id="GO:0008757">
    <property type="term" value="F:S-adenosylmethionine-dependent methyltransferase activity"/>
    <property type="evidence" value="ECO:0007669"/>
    <property type="project" value="InterPro"/>
</dbReference>
<name>A0A1F5TS60_9BACT</name>
<dbReference type="InterPro" id="IPR013216">
    <property type="entry name" value="Methyltransf_11"/>
</dbReference>
<dbReference type="Gene3D" id="3.40.50.150">
    <property type="entry name" value="Vaccinia Virus protein VP39"/>
    <property type="match status" value="1"/>
</dbReference>
<dbReference type="SUPFAM" id="SSF53335">
    <property type="entry name" value="S-adenosyl-L-methionine-dependent methyltransferases"/>
    <property type="match status" value="1"/>
</dbReference>
<dbReference type="Pfam" id="PF08241">
    <property type="entry name" value="Methyltransf_11"/>
    <property type="match status" value="1"/>
</dbReference>
<accession>A0A1F5TS60</accession>
<dbReference type="CDD" id="cd02440">
    <property type="entry name" value="AdoMet_MTases"/>
    <property type="match status" value="1"/>
</dbReference>
<dbReference type="InterPro" id="IPR029063">
    <property type="entry name" value="SAM-dependent_MTases_sf"/>
</dbReference>
<feature type="domain" description="Methyltransferase type 11" evidence="1">
    <location>
        <begin position="71"/>
        <end position="145"/>
    </location>
</feature>
<protein>
    <recommendedName>
        <fullName evidence="1">Methyltransferase type 11 domain-containing protein</fullName>
    </recommendedName>
</protein>
<evidence type="ECO:0000313" key="3">
    <source>
        <dbReference type="Proteomes" id="UP000177579"/>
    </source>
</evidence>
<comment type="caution">
    <text evidence="2">The sequence shown here is derived from an EMBL/GenBank/DDBJ whole genome shotgun (WGS) entry which is preliminary data.</text>
</comment>
<dbReference type="EMBL" id="MFGO01000004">
    <property type="protein sequence ID" value="OGF41816.1"/>
    <property type="molecule type" value="Genomic_DNA"/>
</dbReference>